<gene>
    <name evidence="1" type="ORF">BR63_03385</name>
</gene>
<dbReference type="RefSeq" id="WP_034423085.1">
    <property type="nucleotide sequence ID" value="NZ_CP045798.1"/>
</dbReference>
<name>A0A7G6E039_THEFR</name>
<dbReference type="AlphaFoldDB" id="A0A7G6E039"/>
<dbReference type="EMBL" id="CP045798">
    <property type="protein sequence ID" value="QNB45443.1"/>
    <property type="molecule type" value="Genomic_DNA"/>
</dbReference>
<dbReference type="KEGG" id="tfr:BR63_03385"/>
<evidence type="ECO:0000313" key="1">
    <source>
        <dbReference type="EMBL" id="QNB45443.1"/>
    </source>
</evidence>
<accession>A0A7G6E039</accession>
<reference evidence="1 2" key="1">
    <citation type="journal article" date="2019" name="Front. Microbiol.">
        <title>Thermoanaerosceptrum fracticalcis gen. nov. sp. nov., a Novel Fumarate-Fermenting Microorganism From a Deep Fractured Carbonate Aquifer of the US Great Basin.</title>
        <authorList>
            <person name="Hamilton-Brehm S.D."/>
            <person name="Stewart L.E."/>
            <person name="Zavarin M."/>
            <person name="Caldwell M."/>
            <person name="Lawson P.A."/>
            <person name="Onstott T.C."/>
            <person name="Grzymski J."/>
            <person name="Neveux I."/>
            <person name="Lollar B.S."/>
            <person name="Russell C.E."/>
            <person name="Moser D.P."/>
        </authorList>
    </citation>
    <scope>NUCLEOTIDE SEQUENCE [LARGE SCALE GENOMIC DNA]</scope>
    <source>
        <strain evidence="1 2">DRI-13</strain>
    </source>
</reference>
<sequence>MINNILKKAAYLVAAIPVTDRNAAVLRSVKKELDTTLPKGWEGSVNSNSVAAFTRQMPATEPVWVRRKVIFLDSDFAIKETGYWKYPDGCCIWCGTDLGTATGEDCPTCGGN</sequence>
<keyword evidence="2" id="KW-1185">Reference proteome</keyword>
<protein>
    <submittedName>
        <fullName evidence="1">Uncharacterized protein</fullName>
    </submittedName>
</protein>
<evidence type="ECO:0000313" key="2">
    <source>
        <dbReference type="Proteomes" id="UP000515847"/>
    </source>
</evidence>
<organism evidence="1 2">
    <name type="scientific">Thermanaerosceptrum fracticalcis</name>
    <dbReference type="NCBI Taxonomy" id="1712410"/>
    <lineage>
        <taxon>Bacteria</taxon>
        <taxon>Bacillati</taxon>
        <taxon>Bacillota</taxon>
        <taxon>Clostridia</taxon>
        <taxon>Eubacteriales</taxon>
        <taxon>Peptococcaceae</taxon>
        <taxon>Thermanaerosceptrum</taxon>
    </lineage>
</organism>
<dbReference type="Proteomes" id="UP000515847">
    <property type="component" value="Chromosome"/>
</dbReference>
<proteinExistence type="predicted"/>